<evidence type="ECO:0000256" key="2">
    <source>
        <dbReference type="ARBA" id="ARBA00022475"/>
    </source>
</evidence>
<evidence type="ECO:0000256" key="1">
    <source>
        <dbReference type="ARBA" id="ARBA00004651"/>
    </source>
</evidence>
<dbReference type="PANTHER" id="PTHR30572:SF4">
    <property type="entry name" value="ABC TRANSPORTER PERMEASE YTRF"/>
    <property type="match status" value="1"/>
</dbReference>
<dbReference type="PANTHER" id="PTHR30572">
    <property type="entry name" value="MEMBRANE COMPONENT OF TRANSPORTER-RELATED"/>
    <property type="match status" value="1"/>
</dbReference>
<protein>
    <submittedName>
        <fullName evidence="10">ABC transporter permease</fullName>
    </submittedName>
</protein>
<reference evidence="10 11" key="1">
    <citation type="journal article" date="2015" name="Int. J. Syst. Evol. Microbiol.">
        <title>Mariniphaga sediminis sp. nov., isolated from coastal sediment.</title>
        <authorList>
            <person name="Wang F.Q."/>
            <person name="Shen Q.Y."/>
            <person name="Chen G.J."/>
            <person name="Du Z.J."/>
        </authorList>
    </citation>
    <scope>NUCLEOTIDE SEQUENCE [LARGE SCALE GENOMIC DNA]</scope>
    <source>
        <strain evidence="10 11">SY21</strain>
    </source>
</reference>
<organism evidence="10 11">
    <name type="scientific">Mariniphaga sediminis</name>
    <dbReference type="NCBI Taxonomy" id="1628158"/>
    <lineage>
        <taxon>Bacteria</taxon>
        <taxon>Pseudomonadati</taxon>
        <taxon>Bacteroidota</taxon>
        <taxon>Bacteroidia</taxon>
        <taxon>Marinilabiliales</taxon>
        <taxon>Prolixibacteraceae</taxon>
        <taxon>Mariniphaga</taxon>
    </lineage>
</organism>
<keyword evidence="11" id="KW-1185">Reference proteome</keyword>
<dbReference type="Pfam" id="PF12704">
    <property type="entry name" value="MacB_PCD"/>
    <property type="match status" value="1"/>
</dbReference>
<feature type="transmembrane region" description="Helical" evidence="7">
    <location>
        <begin position="750"/>
        <end position="770"/>
    </location>
</feature>
<keyword evidence="2" id="KW-1003">Cell membrane</keyword>
<accession>A0A399D4H4</accession>
<evidence type="ECO:0000256" key="4">
    <source>
        <dbReference type="ARBA" id="ARBA00022989"/>
    </source>
</evidence>
<keyword evidence="3 7" id="KW-0812">Transmembrane</keyword>
<feature type="domain" description="ABC3 transporter permease C-terminal" evidence="8">
    <location>
        <begin position="286"/>
        <end position="397"/>
    </location>
</feature>
<dbReference type="Proteomes" id="UP000266441">
    <property type="component" value="Unassembled WGS sequence"/>
</dbReference>
<evidence type="ECO:0000256" key="5">
    <source>
        <dbReference type="ARBA" id="ARBA00023136"/>
    </source>
</evidence>
<feature type="transmembrane region" description="Helical" evidence="7">
    <location>
        <begin position="666"/>
        <end position="690"/>
    </location>
</feature>
<sequence>MFKYSVKLILRQIAKGDRQLLLNLLGLSVAFAAVLFLSTFFITELNKGKSLEDYENIYRITAKEGDYWSSRSLKEFENKFPEVRSITKLHNNWSDKSYYEVDKRSVKAGKIIIADEHFFEVFQYRVLVGDLKQALMLKENIVLTKKEALKIFGNIDVVGRKLQFMTTSFGKMDLTVAAVIEDQSLEAMLNFDAIVPVLVIESNVAWYKSDHWGQSNFEAFALLHPNSSTAHLEEELNATFKASAPDWAIKDKGDIYLKAYSNLYFSGSANSVLSHSNLKRVKTLGAVMVVIFLLALINFINLNTAQKIKQARNIGIHKAMGASIWNSFNRIIAEIFPVLLIAFLIAMAMVLTALPLLNELFSSKFSISNFLSEKSVLTGLSMVLLTLVISTLFIAVYFHRYNLLLVLKNNSISKKENLRNVLLVVQFSLSIGLIISALFIYKQNNFLQHHSVGFKNDNIVYLPLTDEMSLQKEALKQALLDIAEVSATTMASHPLGKADMGWGMSLNNNGEEKRIAYEAMLVDKDFFDFFGIRIIEGENFRPSSIREKEHIFNETAIKTYGIENIKNARISSYDGATGEIIGVVKDFNFESLHHAISPIGFICRKPENLDIIYLNLQANNGKQIQKTLAEIETVWKKFANDWPFEYYFLDQTLDSLYKEDLMFSKIFLLATILSVFIGCLGLLSTAIFVAELRIKEVGIRKVNGAKISEVLIMLNKDFVKWVVIAFAIATPVAWYAMHRWLENFAYKTSLSWWIFALAGLLALGIALLTVSWQSWRAATRNPVEALRYE</sequence>
<dbReference type="Pfam" id="PF02687">
    <property type="entry name" value="FtsX"/>
    <property type="match status" value="2"/>
</dbReference>
<name>A0A399D4H4_9BACT</name>
<feature type="transmembrane region" description="Helical" evidence="7">
    <location>
        <begin position="420"/>
        <end position="441"/>
    </location>
</feature>
<evidence type="ECO:0000256" key="3">
    <source>
        <dbReference type="ARBA" id="ARBA00022692"/>
    </source>
</evidence>
<feature type="transmembrane region" description="Helical" evidence="7">
    <location>
        <begin position="20"/>
        <end position="42"/>
    </location>
</feature>
<evidence type="ECO:0000313" key="11">
    <source>
        <dbReference type="Proteomes" id="UP000266441"/>
    </source>
</evidence>
<comment type="caution">
    <text evidence="10">The sequence shown here is derived from an EMBL/GenBank/DDBJ whole genome shotgun (WGS) entry which is preliminary data.</text>
</comment>
<dbReference type="AlphaFoldDB" id="A0A399D4H4"/>
<feature type="transmembrane region" description="Helical" evidence="7">
    <location>
        <begin position="335"/>
        <end position="357"/>
    </location>
</feature>
<dbReference type="EMBL" id="QWET01000003">
    <property type="protein sequence ID" value="RIH66376.1"/>
    <property type="molecule type" value="Genomic_DNA"/>
</dbReference>
<dbReference type="InterPro" id="IPR025857">
    <property type="entry name" value="MacB_PCD"/>
</dbReference>
<dbReference type="GO" id="GO:0022857">
    <property type="term" value="F:transmembrane transporter activity"/>
    <property type="evidence" value="ECO:0007669"/>
    <property type="project" value="TreeGrafter"/>
</dbReference>
<feature type="domain" description="ABC3 transporter permease C-terminal" evidence="8">
    <location>
        <begin position="670"/>
        <end position="782"/>
    </location>
</feature>
<gene>
    <name evidence="10" type="ORF">D1164_05580</name>
</gene>
<keyword evidence="5 7" id="KW-0472">Membrane</keyword>
<dbReference type="GO" id="GO:0005886">
    <property type="term" value="C:plasma membrane"/>
    <property type="evidence" value="ECO:0007669"/>
    <property type="project" value="UniProtKB-SubCell"/>
</dbReference>
<comment type="subcellular location">
    <subcellularLocation>
        <location evidence="1">Cell membrane</location>
        <topology evidence="1">Multi-pass membrane protein</topology>
    </subcellularLocation>
</comment>
<feature type="transmembrane region" description="Helical" evidence="7">
    <location>
        <begin position="377"/>
        <end position="399"/>
    </location>
</feature>
<dbReference type="OrthoDB" id="973461at2"/>
<keyword evidence="4 7" id="KW-1133">Transmembrane helix</keyword>
<evidence type="ECO:0000259" key="9">
    <source>
        <dbReference type="Pfam" id="PF12704"/>
    </source>
</evidence>
<feature type="transmembrane region" description="Helical" evidence="7">
    <location>
        <begin position="283"/>
        <end position="302"/>
    </location>
</feature>
<evidence type="ECO:0000259" key="8">
    <source>
        <dbReference type="Pfam" id="PF02687"/>
    </source>
</evidence>
<comment type="similarity">
    <text evidence="6">Belongs to the ABC-4 integral membrane protein family.</text>
</comment>
<feature type="transmembrane region" description="Helical" evidence="7">
    <location>
        <begin position="718"/>
        <end position="738"/>
    </location>
</feature>
<dbReference type="InterPro" id="IPR050250">
    <property type="entry name" value="Macrolide_Exporter_MacB"/>
</dbReference>
<evidence type="ECO:0000256" key="7">
    <source>
        <dbReference type="SAM" id="Phobius"/>
    </source>
</evidence>
<dbReference type="RefSeq" id="WP_119348963.1">
    <property type="nucleotide sequence ID" value="NZ_QWET01000003.1"/>
</dbReference>
<dbReference type="InterPro" id="IPR003838">
    <property type="entry name" value="ABC3_permease_C"/>
</dbReference>
<evidence type="ECO:0000256" key="6">
    <source>
        <dbReference type="ARBA" id="ARBA00038076"/>
    </source>
</evidence>
<feature type="domain" description="MacB-like periplasmic core" evidence="9">
    <location>
        <begin position="21"/>
        <end position="238"/>
    </location>
</feature>
<proteinExistence type="inferred from homology"/>
<evidence type="ECO:0000313" key="10">
    <source>
        <dbReference type="EMBL" id="RIH66376.1"/>
    </source>
</evidence>